<reference evidence="2 3" key="1">
    <citation type="journal article" date="2009" name="Stand. Genomic Sci.">
        <title>Complete genome sequence of Halorhabdus utahensis type strain (AX-2).</title>
        <authorList>
            <person name="Anderson I."/>
            <person name="Tindall B.J."/>
            <person name="Pomrenke H."/>
            <person name="Goker M."/>
            <person name="Lapidus A."/>
            <person name="Nolan M."/>
            <person name="Copeland A."/>
            <person name="Glavina Del Rio T."/>
            <person name="Chen F."/>
            <person name="Tice H."/>
            <person name="Cheng J.F."/>
            <person name="Lucas S."/>
            <person name="Chertkov O."/>
            <person name="Bruce D."/>
            <person name="Brettin T."/>
            <person name="Detter J.C."/>
            <person name="Han C."/>
            <person name="Goodwin L."/>
            <person name="Land M."/>
            <person name="Hauser L."/>
            <person name="Chang Y.J."/>
            <person name="Jeffries C.D."/>
            <person name="Pitluck S."/>
            <person name="Pati A."/>
            <person name="Mavromatis K."/>
            <person name="Ivanova N."/>
            <person name="Ovchinnikova G."/>
            <person name="Chen A."/>
            <person name="Palaniappan K."/>
            <person name="Chain P."/>
            <person name="Rohde M."/>
            <person name="Bristow J."/>
            <person name="Eisen J.A."/>
            <person name="Markowitz V."/>
            <person name="Hugenholtz P."/>
            <person name="Kyrpides N.C."/>
            <person name="Klenk H.P."/>
        </authorList>
    </citation>
    <scope>NUCLEOTIDE SEQUENCE [LARGE SCALE GENOMIC DNA]</scope>
    <source>
        <strain evidence="3">DSM 12940 / JCM 11049 / AX-2</strain>
    </source>
</reference>
<evidence type="ECO:0000256" key="1">
    <source>
        <dbReference type="SAM" id="Phobius"/>
    </source>
</evidence>
<evidence type="ECO:0000313" key="3">
    <source>
        <dbReference type="Proteomes" id="UP000002071"/>
    </source>
</evidence>
<organism evidence="2 3">
    <name type="scientific">Halorhabdus utahensis (strain DSM 12940 / JCM 11049 / AX-2)</name>
    <dbReference type="NCBI Taxonomy" id="519442"/>
    <lineage>
        <taxon>Archaea</taxon>
        <taxon>Methanobacteriati</taxon>
        <taxon>Methanobacteriota</taxon>
        <taxon>Stenosarchaea group</taxon>
        <taxon>Halobacteria</taxon>
        <taxon>Halobacteriales</taxon>
        <taxon>Haloarculaceae</taxon>
        <taxon>Halorhabdus</taxon>
    </lineage>
</organism>
<gene>
    <name evidence="2" type="ordered locus">Huta_0696</name>
</gene>
<dbReference type="eggNOG" id="arCOG07914">
    <property type="taxonomic scope" value="Archaea"/>
</dbReference>
<evidence type="ECO:0000313" key="2">
    <source>
        <dbReference type="EMBL" id="ACV10882.1"/>
    </source>
</evidence>
<feature type="transmembrane region" description="Helical" evidence="1">
    <location>
        <begin position="68"/>
        <end position="90"/>
    </location>
</feature>
<proteinExistence type="predicted"/>
<dbReference type="EMBL" id="CP001687">
    <property type="protein sequence ID" value="ACV10882.1"/>
    <property type="molecule type" value="Genomic_DNA"/>
</dbReference>
<keyword evidence="1" id="KW-0812">Transmembrane</keyword>
<keyword evidence="3" id="KW-1185">Reference proteome</keyword>
<dbReference type="KEGG" id="hut:Huta_0696"/>
<dbReference type="Proteomes" id="UP000002071">
    <property type="component" value="Chromosome"/>
</dbReference>
<keyword evidence="1" id="KW-1133">Transmembrane helix</keyword>
<dbReference type="HOGENOM" id="CLU_143951_0_0_2"/>
<protein>
    <submittedName>
        <fullName evidence="2">NADH dehydrogenase-like complex, subunit J2</fullName>
    </submittedName>
</protein>
<dbReference type="OrthoDB" id="214784at2157"/>
<name>C7NTP3_HALUD</name>
<dbReference type="RefSeq" id="WP_015788462.1">
    <property type="nucleotide sequence ID" value="NC_013158.1"/>
</dbReference>
<dbReference type="AlphaFoldDB" id="C7NTP3"/>
<sequence>MSRPRLATDLRASHGVAAIALFAVLAAVFVTANFPEAAGFEADLSITEGIGYALFDMAGQSALVTEGFLVSFVLIAVVLDAALDGAILLARDEDGSVLSGNDGGDQ</sequence>
<feature type="transmembrane region" description="Helical" evidence="1">
    <location>
        <begin position="12"/>
        <end position="34"/>
    </location>
</feature>
<dbReference type="GeneID" id="8382965"/>
<keyword evidence="1" id="KW-0472">Membrane</keyword>
<accession>C7NTP3</accession>
<dbReference type="STRING" id="519442.Huta_0696"/>